<protein>
    <submittedName>
        <fullName evidence="1">Uncharacterized protein</fullName>
    </submittedName>
</protein>
<evidence type="ECO:0000313" key="2">
    <source>
        <dbReference type="Proteomes" id="UP000243459"/>
    </source>
</evidence>
<proteinExistence type="predicted"/>
<dbReference type="AlphaFoldDB" id="A0A5P1EBK1"/>
<gene>
    <name evidence="1" type="ORF">A4U43_C07F12810</name>
</gene>
<reference evidence="2" key="1">
    <citation type="journal article" date="2017" name="Nat. Commun.">
        <title>The asparagus genome sheds light on the origin and evolution of a young Y chromosome.</title>
        <authorList>
            <person name="Harkess A."/>
            <person name="Zhou J."/>
            <person name="Xu C."/>
            <person name="Bowers J.E."/>
            <person name="Van der Hulst R."/>
            <person name="Ayyampalayam S."/>
            <person name="Mercati F."/>
            <person name="Riccardi P."/>
            <person name="McKain M.R."/>
            <person name="Kakrana A."/>
            <person name="Tang H."/>
            <person name="Ray J."/>
            <person name="Groenendijk J."/>
            <person name="Arikit S."/>
            <person name="Mathioni S.M."/>
            <person name="Nakano M."/>
            <person name="Shan H."/>
            <person name="Telgmann-Rauber A."/>
            <person name="Kanno A."/>
            <person name="Yue Z."/>
            <person name="Chen H."/>
            <person name="Li W."/>
            <person name="Chen Y."/>
            <person name="Xu X."/>
            <person name="Zhang Y."/>
            <person name="Luo S."/>
            <person name="Chen H."/>
            <person name="Gao J."/>
            <person name="Mao Z."/>
            <person name="Pires J.C."/>
            <person name="Luo M."/>
            <person name="Kudrna D."/>
            <person name="Wing R.A."/>
            <person name="Meyers B.C."/>
            <person name="Yi K."/>
            <person name="Kong H."/>
            <person name="Lavrijsen P."/>
            <person name="Sunseri F."/>
            <person name="Falavigna A."/>
            <person name="Ye Y."/>
            <person name="Leebens-Mack J.H."/>
            <person name="Chen G."/>
        </authorList>
    </citation>
    <scope>NUCLEOTIDE SEQUENCE [LARGE SCALE GENOMIC DNA]</scope>
    <source>
        <strain evidence="2">cv. DH0086</strain>
    </source>
</reference>
<name>A0A5P1EBK1_ASPOF</name>
<keyword evidence="2" id="KW-1185">Reference proteome</keyword>
<accession>A0A5P1EBK1</accession>
<dbReference type="Gramene" id="ONK63238">
    <property type="protein sequence ID" value="ONK63238"/>
    <property type="gene ID" value="A4U43_C07F12810"/>
</dbReference>
<dbReference type="EMBL" id="CM007387">
    <property type="protein sequence ID" value="ONK63238.1"/>
    <property type="molecule type" value="Genomic_DNA"/>
</dbReference>
<evidence type="ECO:0000313" key="1">
    <source>
        <dbReference type="EMBL" id="ONK63238.1"/>
    </source>
</evidence>
<organism evidence="1 2">
    <name type="scientific">Asparagus officinalis</name>
    <name type="common">Garden asparagus</name>
    <dbReference type="NCBI Taxonomy" id="4686"/>
    <lineage>
        <taxon>Eukaryota</taxon>
        <taxon>Viridiplantae</taxon>
        <taxon>Streptophyta</taxon>
        <taxon>Embryophyta</taxon>
        <taxon>Tracheophyta</taxon>
        <taxon>Spermatophyta</taxon>
        <taxon>Magnoliopsida</taxon>
        <taxon>Liliopsida</taxon>
        <taxon>Asparagales</taxon>
        <taxon>Asparagaceae</taxon>
        <taxon>Asparagoideae</taxon>
        <taxon>Asparagus</taxon>
    </lineage>
</organism>
<sequence length="103" mass="11764">MAPMERGKANGISAQEAYRILFRDRSTMMKPTMKIPLLGNCMVGESEKEKELMNGDQNGQMERVNMVEGFDEKAEILCRQYSSKGWKPSLVTIQEKNFEKKAV</sequence>
<dbReference type="Proteomes" id="UP000243459">
    <property type="component" value="Chromosome 7"/>
</dbReference>